<evidence type="ECO:0000256" key="1">
    <source>
        <dbReference type="ARBA" id="ARBA00013860"/>
    </source>
</evidence>
<evidence type="ECO:0000256" key="7">
    <source>
        <dbReference type="HAMAP-Rule" id="MF_01008"/>
    </source>
</evidence>
<evidence type="ECO:0000313" key="10">
    <source>
        <dbReference type="Proteomes" id="UP000632774"/>
    </source>
</evidence>
<evidence type="ECO:0000256" key="3">
    <source>
        <dbReference type="ARBA" id="ARBA00022737"/>
    </source>
</evidence>
<proteinExistence type="inferred from homology"/>
<name>A0ABR9XDP9_9SPHI</name>
<dbReference type="Proteomes" id="UP000632774">
    <property type="component" value="Unassembled WGS sequence"/>
</dbReference>
<dbReference type="PANTHER" id="PTHR34701:SF1">
    <property type="entry name" value="TRANSCRIPTIONAL REGULATOR MRAZ"/>
    <property type="match status" value="1"/>
</dbReference>
<comment type="subcellular location">
    <subcellularLocation>
        <location evidence="7">Cytoplasm</location>
        <location evidence="7">Nucleoid</location>
    </subcellularLocation>
</comment>
<keyword evidence="10" id="KW-1185">Reference proteome</keyword>
<comment type="subunit">
    <text evidence="7">Forms oligomers.</text>
</comment>
<keyword evidence="4 7" id="KW-0805">Transcription regulation</keyword>
<gene>
    <name evidence="7" type="primary">mraZ</name>
    <name evidence="9" type="ORF">IRJ18_03285</name>
</gene>
<dbReference type="InterPro" id="IPR007159">
    <property type="entry name" value="SpoVT-AbrB_dom"/>
</dbReference>
<keyword evidence="6 7" id="KW-0804">Transcription</keyword>
<sequence length="159" mass="17927">MSYFFGDYSCKLDVKSRLTLPSALKQQLPGAGKEPLMIARGFEKYLIIYTKKEWELKLEELLKLNQYERENQQFIRHFTRGATEIEPDAAGRVLLPKLLCDHAGIDAQNANEIIISCQINKIEVWEKSAYDAMLANEPADFAALAERVMGSKGKGAGNE</sequence>
<dbReference type="PROSITE" id="PS51740">
    <property type="entry name" value="SPOVT_ABRB"/>
    <property type="match status" value="2"/>
</dbReference>
<evidence type="ECO:0000256" key="5">
    <source>
        <dbReference type="ARBA" id="ARBA00023125"/>
    </source>
</evidence>
<dbReference type="InterPro" id="IPR038619">
    <property type="entry name" value="MraZ_sf"/>
</dbReference>
<evidence type="ECO:0000313" key="9">
    <source>
        <dbReference type="EMBL" id="MBE9665371.1"/>
    </source>
</evidence>
<keyword evidence="2 7" id="KW-0963">Cytoplasm</keyword>
<dbReference type="HAMAP" id="MF_01008">
    <property type="entry name" value="MraZ"/>
    <property type="match status" value="1"/>
</dbReference>
<comment type="similarity">
    <text evidence="7">Belongs to the MraZ family.</text>
</comment>
<keyword evidence="5 7" id="KW-0238">DNA-binding</keyword>
<keyword evidence="3" id="KW-0677">Repeat</keyword>
<dbReference type="CDD" id="cd16321">
    <property type="entry name" value="MraZ_C"/>
    <property type="match status" value="1"/>
</dbReference>
<dbReference type="PANTHER" id="PTHR34701">
    <property type="entry name" value="TRANSCRIPTIONAL REGULATOR MRAZ"/>
    <property type="match status" value="1"/>
</dbReference>
<evidence type="ECO:0000256" key="4">
    <source>
        <dbReference type="ARBA" id="ARBA00023015"/>
    </source>
</evidence>
<dbReference type="InterPro" id="IPR003444">
    <property type="entry name" value="MraZ"/>
</dbReference>
<dbReference type="InterPro" id="IPR037914">
    <property type="entry name" value="SpoVT-AbrB_sf"/>
</dbReference>
<evidence type="ECO:0000259" key="8">
    <source>
        <dbReference type="PROSITE" id="PS51740"/>
    </source>
</evidence>
<dbReference type="Pfam" id="PF02381">
    <property type="entry name" value="MraZ"/>
    <property type="match status" value="2"/>
</dbReference>
<dbReference type="InterPro" id="IPR020603">
    <property type="entry name" value="MraZ_dom"/>
</dbReference>
<organism evidence="9 10">
    <name type="scientific">Mucilaginibacter boryungensis</name>
    <dbReference type="NCBI Taxonomy" id="768480"/>
    <lineage>
        <taxon>Bacteria</taxon>
        <taxon>Pseudomonadati</taxon>
        <taxon>Bacteroidota</taxon>
        <taxon>Sphingobacteriia</taxon>
        <taxon>Sphingobacteriales</taxon>
        <taxon>Sphingobacteriaceae</taxon>
        <taxon>Mucilaginibacter</taxon>
    </lineage>
</organism>
<reference evidence="9 10" key="1">
    <citation type="submission" date="2020-10" db="EMBL/GenBank/DDBJ databases">
        <title>Mucilaginibacter mali sp. nov., isolated from rhizosphere soil of apple orchard.</title>
        <authorList>
            <person name="Lee J.-S."/>
            <person name="Kim H.S."/>
            <person name="Kim J.-S."/>
        </authorList>
    </citation>
    <scope>NUCLEOTIDE SEQUENCE [LARGE SCALE GENOMIC DNA]</scope>
    <source>
        <strain evidence="9 10">KCTC 23157</strain>
    </source>
</reference>
<dbReference type="Gene3D" id="3.40.1550.20">
    <property type="entry name" value="Transcriptional regulator MraZ domain"/>
    <property type="match status" value="1"/>
</dbReference>
<feature type="domain" description="SpoVT-AbrB" evidence="8">
    <location>
        <begin position="82"/>
        <end position="129"/>
    </location>
</feature>
<feature type="domain" description="SpoVT-AbrB" evidence="8">
    <location>
        <begin position="7"/>
        <end position="53"/>
    </location>
</feature>
<accession>A0ABR9XDP9</accession>
<evidence type="ECO:0000256" key="2">
    <source>
        <dbReference type="ARBA" id="ARBA00022490"/>
    </source>
</evidence>
<dbReference type="RefSeq" id="WP_194104765.1">
    <property type="nucleotide sequence ID" value="NZ_JADFFM010000001.1"/>
</dbReference>
<dbReference type="EMBL" id="JADFFM010000001">
    <property type="protein sequence ID" value="MBE9665371.1"/>
    <property type="molecule type" value="Genomic_DNA"/>
</dbReference>
<protein>
    <recommendedName>
        <fullName evidence="1 7">Transcriptional regulator MraZ</fullName>
    </recommendedName>
</protein>
<evidence type="ECO:0000256" key="6">
    <source>
        <dbReference type="ARBA" id="ARBA00023163"/>
    </source>
</evidence>
<comment type="caution">
    <text evidence="9">The sequence shown here is derived from an EMBL/GenBank/DDBJ whole genome shotgun (WGS) entry which is preliminary data.</text>
</comment>
<dbReference type="InterPro" id="IPR035642">
    <property type="entry name" value="MraZ_N"/>
</dbReference>
<dbReference type="SUPFAM" id="SSF89447">
    <property type="entry name" value="AbrB/MazE/MraZ-like"/>
    <property type="match status" value="1"/>
</dbReference>
<dbReference type="CDD" id="cd16320">
    <property type="entry name" value="MraZ_N"/>
    <property type="match status" value="1"/>
</dbReference>
<dbReference type="InterPro" id="IPR035644">
    <property type="entry name" value="MraZ_C"/>
</dbReference>